<dbReference type="GO" id="GO:0006270">
    <property type="term" value="P:DNA replication initiation"/>
    <property type="evidence" value="ECO:0007669"/>
    <property type="project" value="InterPro"/>
</dbReference>
<name>A7ATN5_BABBO</name>
<dbReference type="InterPro" id="IPR040184">
    <property type="entry name" value="Mcm10"/>
</dbReference>
<evidence type="ECO:0000313" key="3">
    <source>
        <dbReference type="EMBL" id="EDO06296.1"/>
    </source>
</evidence>
<dbReference type="Gene3D" id="2.40.50.140">
    <property type="entry name" value="Nucleic acid-binding proteins"/>
    <property type="match status" value="1"/>
</dbReference>
<dbReference type="PANTHER" id="PTHR13454:SF11">
    <property type="entry name" value="PROTEIN MCM10 HOMOLOG"/>
    <property type="match status" value="1"/>
</dbReference>
<comment type="caution">
    <text evidence="3">The sequence shown here is derived from an EMBL/GenBank/DDBJ whole genome shotgun (WGS) entry which is preliminary data.</text>
</comment>
<dbReference type="GO" id="GO:0043596">
    <property type="term" value="C:nuclear replication fork"/>
    <property type="evidence" value="ECO:0007669"/>
    <property type="project" value="TreeGrafter"/>
</dbReference>
<comment type="similarity">
    <text evidence="1">Belongs to the MCM10 family.</text>
</comment>
<organism evidence="3 4">
    <name type="scientific">Babesia bovis</name>
    <dbReference type="NCBI Taxonomy" id="5865"/>
    <lineage>
        <taxon>Eukaryota</taxon>
        <taxon>Sar</taxon>
        <taxon>Alveolata</taxon>
        <taxon>Apicomplexa</taxon>
        <taxon>Aconoidasida</taxon>
        <taxon>Piroplasmida</taxon>
        <taxon>Babesiidae</taxon>
        <taxon>Babesia</taxon>
    </lineage>
</organism>
<dbReference type="InParanoid" id="A7ATN5"/>
<dbReference type="Pfam" id="PF09329">
    <property type="entry name" value="zf-primase"/>
    <property type="match status" value="1"/>
</dbReference>
<accession>A7ATN5</accession>
<evidence type="ECO:0000259" key="2">
    <source>
        <dbReference type="Pfam" id="PF09329"/>
    </source>
</evidence>
<dbReference type="eggNOG" id="ENOG502RXI2">
    <property type="taxonomic scope" value="Eukaryota"/>
</dbReference>
<dbReference type="STRING" id="5865.A7ATN5"/>
<reference evidence="3 4" key="1">
    <citation type="journal article" date="2007" name="PLoS Pathog.">
        <title>Genome sequence of Babesia bovis and comparative analysis of apicomplexan hemoprotozoa.</title>
        <authorList>
            <person name="Brayton K.A."/>
            <person name="Lau A.O.T."/>
            <person name="Herndon D.R."/>
            <person name="Hannick L."/>
            <person name="Kappmeyer L.S."/>
            <person name="Berens S.J."/>
            <person name="Bidwell S.L."/>
            <person name="Brown W.C."/>
            <person name="Crabtree J."/>
            <person name="Fadrosh D."/>
            <person name="Feldblum T."/>
            <person name="Forberger H.A."/>
            <person name="Haas B.J."/>
            <person name="Howell J.M."/>
            <person name="Khouri H."/>
            <person name="Koo H."/>
            <person name="Mann D.J."/>
            <person name="Norimine J."/>
            <person name="Paulsen I.T."/>
            <person name="Radune D."/>
            <person name="Ren Q."/>
            <person name="Smith R.K. Jr."/>
            <person name="Suarez C.E."/>
            <person name="White O."/>
            <person name="Wortman J.R."/>
            <person name="Knowles D.P. Jr."/>
            <person name="McElwain T.F."/>
            <person name="Nene V.M."/>
        </authorList>
    </citation>
    <scope>NUCLEOTIDE SEQUENCE [LARGE SCALE GENOMIC DNA]</scope>
    <source>
        <strain evidence="3">T2Bo</strain>
    </source>
</reference>
<dbReference type="GO" id="GO:0003688">
    <property type="term" value="F:DNA replication origin binding"/>
    <property type="evidence" value="ECO:0007669"/>
    <property type="project" value="TreeGrafter"/>
</dbReference>
<evidence type="ECO:0000256" key="1">
    <source>
        <dbReference type="ARBA" id="ARBA00009679"/>
    </source>
</evidence>
<feature type="domain" description="Zinc finger Mcm10/DnaG-type" evidence="2">
    <location>
        <begin position="157"/>
        <end position="196"/>
    </location>
</feature>
<protein>
    <recommendedName>
        <fullName evidence="2">Zinc finger Mcm10/DnaG-type domain-containing protein</fullName>
    </recommendedName>
</protein>
<dbReference type="Proteomes" id="UP000002173">
    <property type="component" value="Chromosome 2"/>
</dbReference>
<dbReference type="OMA" id="EYHICIN"/>
<dbReference type="AlphaFoldDB" id="A7ATN5"/>
<dbReference type="InterPro" id="IPR012340">
    <property type="entry name" value="NA-bd_OB-fold"/>
</dbReference>
<keyword evidence="4" id="KW-1185">Reference proteome</keyword>
<sequence length="521" mass="58928">MLVYSTGAKLSRDGFIANGIDLVMKKWNKSRDELALIFKDSSTVFAHVEALINARDTEQCRNQLKIGPNVDLAVICVVTATNTYATKGNHFTAWTCSDLKENSIRISIYGILNEELVTVGHGSVVAVLNPDLTDYAKDHYRAISVKQCDNVMLIGVVDGLQMCKGVTVNRTKCKNLVYKHKQGEFCKYHIKSAFVKPKDDQKKISPRAGEIANQVNGAIAKIEIQDNEKQPFIFKDTSPTDPGKVMAKLGDLGELLNKVNEMRTGTIINSITKKQTASNDNSMQVDDKKKFDSAVQNLKNVITPNHANNKQVLGLLQHISKHISRIDKEHIKKSGIMKMCANLLDHPMETIAIESLKLIRKLKRPDRQIKKFCSKPTYIFEPRKQTKKDVVITQVNSQDVEAILSASSDVNSYVEMVRLSFHLQKLSLKQEDFEETKKKLETLERMDKAQEYQMTVTEIDVIATYCEDCKKWTEKTSPYCQQESHTYSKKKCKKAYHVCLEAGCGYRYYSLNGQKPPWCPG</sequence>
<dbReference type="InterPro" id="IPR015408">
    <property type="entry name" value="Znf_Mcm10/DnaG"/>
</dbReference>
<dbReference type="VEuPathDB" id="PiroplasmaDB:BBOV_II003410"/>
<evidence type="ECO:0000313" key="4">
    <source>
        <dbReference type="Proteomes" id="UP000002173"/>
    </source>
</evidence>
<dbReference type="GO" id="GO:0003697">
    <property type="term" value="F:single-stranded DNA binding"/>
    <property type="evidence" value="ECO:0007669"/>
    <property type="project" value="InterPro"/>
</dbReference>
<gene>
    <name evidence="3" type="ORF">BBOV_II003410</name>
</gene>
<dbReference type="PANTHER" id="PTHR13454">
    <property type="entry name" value="PROTEIN MCM10 HOMOLOG"/>
    <property type="match status" value="1"/>
</dbReference>
<dbReference type="EMBL" id="AAXT01000003">
    <property type="protein sequence ID" value="EDO06296.1"/>
    <property type="molecule type" value="Genomic_DNA"/>
</dbReference>
<proteinExistence type="inferred from homology"/>